<gene>
    <name evidence="2" type="ORF">MCOR_29415</name>
</gene>
<organism evidence="2 3">
    <name type="scientific">Mytilus coruscus</name>
    <name type="common">Sea mussel</name>
    <dbReference type="NCBI Taxonomy" id="42192"/>
    <lineage>
        <taxon>Eukaryota</taxon>
        <taxon>Metazoa</taxon>
        <taxon>Spiralia</taxon>
        <taxon>Lophotrochozoa</taxon>
        <taxon>Mollusca</taxon>
        <taxon>Bivalvia</taxon>
        <taxon>Autobranchia</taxon>
        <taxon>Pteriomorphia</taxon>
        <taxon>Mytilida</taxon>
        <taxon>Mytiloidea</taxon>
        <taxon>Mytilidae</taxon>
        <taxon>Mytilinae</taxon>
        <taxon>Mytilus</taxon>
    </lineage>
</organism>
<dbReference type="OrthoDB" id="6140587at2759"/>
<name>A0A6J8CGS4_MYTCO</name>
<feature type="domain" description="Novel STAND NTPase 3" evidence="1">
    <location>
        <begin position="323"/>
        <end position="476"/>
    </location>
</feature>
<sequence length="993" mass="115533">MDREEKNNYYRFETCSRDISTESVGYVFMDYLTRTSQTLEDVINNHFHKLYHLCYQQKCCQCTTRYQPSRSGILNVVQLDILFDSLSPKSSCHRSSQILSKFCCSKARSGVTVKDLDLTLMHCLINNCCSGLFWESCLNGGTFTNFLNQNKHDIYHLWMNNLPCCQCFSGYIFPCDRKIISEEDWNFLFSAKGNPCLLHNITPASSLCCCVSATPGITVFQIEPEVETVLLRHLSFLKKSFKTLIEFRNLYSHINNCSISNSDFNQNWLKMVIAINDCLRYGITDQTTANDLIEEQTRKINNIKTLEFNEKVKNEILLQMNTFVETKGCIEAKKYLEAHSIVFLTGHAGSGKSRIAFELLRYFHEMKQFVPIKLTNFQEFSSLISTDFKSCVLLEDIFGRTNYVFNDNTDASILNDIKVCTRGSNVKVIITIRSFILSSCKQVLQRNGLWFPMLTVDLSEKFMLNKDERKGILNSYEGISVELSGKEIFLDKKDIEEIVEFDTAQGFPECCRLFFTNENYSSLGVNFFKHPTELLLGEIETLRKCRSEYLHSDNKSTCKLRYITLVYCLLNGDKFEKYKLDMEKVKTIMKSVYREKETSVSTQDVIDAVDELISLYLLYNDDTYTLQHRLISESVLISYSGCDKLGAIKAFSATFIAEMVKPETYQNKTGEVVLKLPVKYYRNLVNVFIDDLMLEKTDFVFIQYTLAKSEMVKDFQFLQVFNEELLDKIPKINPRAPCYAFLDFVVLNLSKNDNTQEIKLLWEFLIFEYSKNAFLMSAMVAMFNQLDNEQHLEILNFMFENSNMQFKENWLYSAIGRGSFYLYYRLDKLCTHQTKIIDFNEVEFLQIFLDIACRANKIELVTRLIRRILSDTNLRSMFNEKDPNASENNDRNLFNTEHVLCEACRNEDDYVELPRLLMKMLPSNDYPLQKCLDAALKSENINVMKYLISNHLSLIPDLKKVLVFSFRMGYFSLADMVIRSRKFEPIDLERAVH</sequence>
<dbReference type="SUPFAM" id="SSF140860">
    <property type="entry name" value="Pseudo ankyrin repeat-like"/>
    <property type="match status" value="1"/>
</dbReference>
<proteinExistence type="predicted"/>
<accession>A0A6J8CGS4</accession>
<dbReference type="SUPFAM" id="SSF52540">
    <property type="entry name" value="P-loop containing nucleoside triphosphate hydrolases"/>
    <property type="match status" value="1"/>
</dbReference>
<evidence type="ECO:0000313" key="3">
    <source>
        <dbReference type="Proteomes" id="UP000507470"/>
    </source>
</evidence>
<protein>
    <recommendedName>
        <fullName evidence="1">Novel STAND NTPase 3 domain-containing protein</fullName>
    </recommendedName>
</protein>
<dbReference type="Pfam" id="PF20720">
    <property type="entry name" value="nSTAND3"/>
    <property type="match status" value="1"/>
</dbReference>
<evidence type="ECO:0000259" key="1">
    <source>
        <dbReference type="Pfam" id="PF20720"/>
    </source>
</evidence>
<dbReference type="AlphaFoldDB" id="A0A6J8CGS4"/>
<reference evidence="2 3" key="1">
    <citation type="submission" date="2020-06" db="EMBL/GenBank/DDBJ databases">
        <authorList>
            <person name="Li R."/>
            <person name="Bekaert M."/>
        </authorList>
    </citation>
    <scope>NUCLEOTIDE SEQUENCE [LARGE SCALE GENOMIC DNA]</scope>
    <source>
        <strain evidence="3">wild</strain>
    </source>
</reference>
<dbReference type="InterPro" id="IPR049050">
    <property type="entry name" value="nSTAND3"/>
</dbReference>
<dbReference type="Proteomes" id="UP000507470">
    <property type="component" value="Unassembled WGS sequence"/>
</dbReference>
<evidence type="ECO:0000313" key="2">
    <source>
        <dbReference type="EMBL" id="CAC5394686.1"/>
    </source>
</evidence>
<dbReference type="EMBL" id="CACVKT020005353">
    <property type="protein sequence ID" value="CAC5394686.1"/>
    <property type="molecule type" value="Genomic_DNA"/>
</dbReference>
<keyword evidence="3" id="KW-1185">Reference proteome</keyword>
<dbReference type="InterPro" id="IPR027417">
    <property type="entry name" value="P-loop_NTPase"/>
</dbReference>